<dbReference type="AlphaFoldDB" id="A0A4R5DT31"/>
<dbReference type="InterPro" id="IPR005149">
    <property type="entry name" value="Tscrpt_reg_PadR_N"/>
</dbReference>
<keyword evidence="3" id="KW-1185">Reference proteome</keyword>
<dbReference type="InterPro" id="IPR036388">
    <property type="entry name" value="WH-like_DNA-bd_sf"/>
</dbReference>
<comment type="caution">
    <text evidence="2">The sequence shown here is derived from an EMBL/GenBank/DDBJ whole genome shotgun (WGS) entry which is preliminary data.</text>
</comment>
<dbReference type="Gene3D" id="1.10.10.10">
    <property type="entry name" value="Winged helix-like DNA-binding domain superfamily/Winged helix DNA-binding domain"/>
    <property type="match status" value="1"/>
</dbReference>
<sequence>MSTSTTLLALLEPGPAHGYTLKRNFDQWFGRRRPLAFGQVYSTLARLTRDGLADQIEVEAGHGPDRRLYRITPDGAAAVDDWVFTPQPAEVFATSTLYARVTVALLSGRDVTDVLARQREAHLRRMRELQAARRQATGAVLLAVTYELAHLDADLRWIEESGTRLDTVRRHLDRTGGGHA</sequence>
<accession>A0A4R5DT31</accession>
<protein>
    <submittedName>
        <fullName evidence="2">PadR family transcriptional regulator</fullName>
    </submittedName>
</protein>
<proteinExistence type="predicted"/>
<dbReference type="PANTHER" id="PTHR43252">
    <property type="entry name" value="TRANSCRIPTIONAL REGULATOR YQJI"/>
    <property type="match status" value="1"/>
</dbReference>
<dbReference type="SUPFAM" id="SSF46785">
    <property type="entry name" value="Winged helix' DNA-binding domain"/>
    <property type="match status" value="1"/>
</dbReference>
<feature type="domain" description="Transcription regulator PadR N-terminal" evidence="1">
    <location>
        <begin position="7"/>
        <end position="79"/>
    </location>
</feature>
<gene>
    <name evidence="2" type="ORF">E1269_04665</name>
</gene>
<evidence type="ECO:0000313" key="2">
    <source>
        <dbReference type="EMBL" id="TDE14043.1"/>
    </source>
</evidence>
<evidence type="ECO:0000313" key="3">
    <source>
        <dbReference type="Proteomes" id="UP000294739"/>
    </source>
</evidence>
<dbReference type="Pfam" id="PF03551">
    <property type="entry name" value="PadR"/>
    <property type="match status" value="1"/>
</dbReference>
<organism evidence="2 3">
    <name type="scientific">Jiangella asiatica</name>
    <dbReference type="NCBI Taxonomy" id="2530372"/>
    <lineage>
        <taxon>Bacteria</taxon>
        <taxon>Bacillati</taxon>
        <taxon>Actinomycetota</taxon>
        <taxon>Actinomycetes</taxon>
        <taxon>Jiangellales</taxon>
        <taxon>Jiangellaceae</taxon>
        <taxon>Jiangella</taxon>
    </lineage>
</organism>
<dbReference type="EMBL" id="SMKZ01000004">
    <property type="protein sequence ID" value="TDE14043.1"/>
    <property type="molecule type" value="Genomic_DNA"/>
</dbReference>
<dbReference type="InterPro" id="IPR036390">
    <property type="entry name" value="WH_DNA-bd_sf"/>
</dbReference>
<dbReference type="PANTHER" id="PTHR43252:SF6">
    <property type="entry name" value="NEGATIVE TRANSCRIPTION REGULATOR PADR"/>
    <property type="match status" value="1"/>
</dbReference>
<dbReference type="RefSeq" id="WP_131891877.1">
    <property type="nucleotide sequence ID" value="NZ_SMKZ01000004.1"/>
</dbReference>
<name>A0A4R5DT31_9ACTN</name>
<dbReference type="OrthoDB" id="3186544at2"/>
<evidence type="ECO:0000259" key="1">
    <source>
        <dbReference type="Pfam" id="PF03551"/>
    </source>
</evidence>
<dbReference type="Proteomes" id="UP000294739">
    <property type="component" value="Unassembled WGS sequence"/>
</dbReference>
<reference evidence="2 3" key="1">
    <citation type="submission" date="2019-03" db="EMBL/GenBank/DDBJ databases">
        <title>Draft genome sequences of novel Actinobacteria.</title>
        <authorList>
            <person name="Sahin N."/>
            <person name="Ay H."/>
            <person name="Saygin H."/>
        </authorList>
    </citation>
    <scope>NUCLEOTIDE SEQUENCE [LARGE SCALE GENOMIC DNA]</scope>
    <source>
        <strain evidence="2 3">5K138</strain>
    </source>
</reference>
<dbReference type="InParanoid" id="A0A4R5DT31"/>